<organism evidence="4">
    <name type="scientific">Cyberlindnera fabianii</name>
    <name type="common">Yeast</name>
    <name type="synonym">Hansenula fabianii</name>
    <dbReference type="NCBI Taxonomy" id="36022"/>
    <lineage>
        <taxon>Eukaryota</taxon>
        <taxon>Fungi</taxon>
        <taxon>Dikarya</taxon>
        <taxon>Ascomycota</taxon>
        <taxon>Saccharomycotina</taxon>
        <taxon>Saccharomycetes</taxon>
        <taxon>Phaffomycetales</taxon>
        <taxon>Phaffomycetaceae</taxon>
        <taxon>Cyberlindnera</taxon>
    </lineage>
</organism>
<dbReference type="InterPro" id="IPR008733">
    <property type="entry name" value="PEX11"/>
</dbReference>
<sequence>MTTKQIDDMLTELSQMEHPRPISYQLPTPPDYYIKTRPSNQQLIRSVLYLGHILRRSQVNAEQKGDFVVDSLESLTSVMDNLYLITKFGIGKDTVWLKRIGEHASKVWFVTLLLSIRRLVLNVIRLMRLKAQVLAEVNKIQLYDEINPLRAIFIEQYQKKIDDLTTDMRYEVLELAGTLVDLAFVSVELFHWKINPTLERILGFISAGMSMYRMSR</sequence>
<dbReference type="Pfam" id="PF05648">
    <property type="entry name" value="PEX11"/>
    <property type="match status" value="1"/>
</dbReference>
<dbReference type="OrthoDB" id="4063222at2759"/>
<comment type="subcellular location">
    <subcellularLocation>
        <location evidence="3">Peroxisome membrane</location>
    </subcellularLocation>
</comment>
<proteinExistence type="predicted"/>
<dbReference type="AlphaFoldDB" id="A0A061BBY2"/>
<protein>
    <submittedName>
        <fullName evidence="4">CYFA0S32e00474g1_1</fullName>
    </submittedName>
</protein>
<evidence type="ECO:0000256" key="1">
    <source>
        <dbReference type="ARBA" id="ARBA00023136"/>
    </source>
</evidence>
<reference evidence="4" key="1">
    <citation type="journal article" date="2014" name="Genome Announc.">
        <title>Genome sequence of the yeast Cyberlindnera fabianii (Hansenula fabianii).</title>
        <authorList>
            <person name="Freel K.C."/>
            <person name="Sarilar V."/>
            <person name="Neuveglise C."/>
            <person name="Devillers H."/>
            <person name="Friedrich A."/>
            <person name="Schacherer J."/>
        </authorList>
    </citation>
    <scope>NUCLEOTIDE SEQUENCE</scope>
    <source>
        <strain evidence="4">YJS4271</strain>
    </source>
</reference>
<dbReference type="PhylomeDB" id="A0A061BBY2"/>
<dbReference type="GO" id="GO:0016559">
    <property type="term" value="P:peroxisome fission"/>
    <property type="evidence" value="ECO:0007669"/>
    <property type="project" value="InterPro"/>
</dbReference>
<dbReference type="VEuPathDB" id="FungiDB:BON22_5247"/>
<evidence type="ECO:0000313" key="4">
    <source>
        <dbReference type="EMBL" id="CDR47452.1"/>
    </source>
</evidence>
<dbReference type="EMBL" id="LK052917">
    <property type="protein sequence ID" value="CDR47452.1"/>
    <property type="molecule type" value="Genomic_DNA"/>
</dbReference>
<accession>A0A061BBY2</accession>
<keyword evidence="1" id="KW-0472">Membrane</keyword>
<evidence type="ECO:0000256" key="2">
    <source>
        <dbReference type="ARBA" id="ARBA00023140"/>
    </source>
</evidence>
<gene>
    <name evidence="4" type="ORF">CYFA0S_32e00474g</name>
</gene>
<name>A0A061BBY2_CYBFA</name>
<evidence type="ECO:0000256" key="3">
    <source>
        <dbReference type="ARBA" id="ARBA00046271"/>
    </source>
</evidence>
<keyword evidence="2" id="KW-0576">Peroxisome</keyword>
<dbReference type="GO" id="GO:0005778">
    <property type="term" value="C:peroxisomal membrane"/>
    <property type="evidence" value="ECO:0007669"/>
    <property type="project" value="UniProtKB-SubCell"/>
</dbReference>